<dbReference type="GO" id="GO:0015074">
    <property type="term" value="P:DNA integration"/>
    <property type="evidence" value="ECO:0007669"/>
    <property type="project" value="UniProtKB-KW"/>
</dbReference>
<dbReference type="InterPro" id="IPR050808">
    <property type="entry name" value="Phage_Integrase"/>
</dbReference>
<keyword evidence="2" id="KW-0229">DNA integration</keyword>
<evidence type="ECO:0000256" key="2">
    <source>
        <dbReference type="ARBA" id="ARBA00022908"/>
    </source>
</evidence>
<reference evidence="5 6" key="1">
    <citation type="submission" date="2020-08" db="EMBL/GenBank/DDBJ databases">
        <title>Genomic Encyclopedia of Type Strains, Phase IV (KMG-V): Genome sequencing to study the core and pangenomes of soil and plant-associated prokaryotes.</title>
        <authorList>
            <person name="Whitman W."/>
        </authorList>
    </citation>
    <scope>NUCLEOTIDE SEQUENCE [LARGE SCALE GENOMIC DNA]</scope>
    <source>
        <strain evidence="5 6">JPY162</strain>
    </source>
</reference>
<evidence type="ECO:0000259" key="4">
    <source>
        <dbReference type="PROSITE" id="PS51898"/>
    </source>
</evidence>
<dbReference type="PROSITE" id="PS51898">
    <property type="entry name" value="TYR_RECOMBINASE"/>
    <property type="match status" value="1"/>
</dbReference>
<dbReference type="RefSeq" id="WP_184225017.1">
    <property type="nucleotide sequence ID" value="NZ_JACHDE010000001.1"/>
</dbReference>
<dbReference type="Proteomes" id="UP000592820">
    <property type="component" value="Unassembled WGS sequence"/>
</dbReference>
<evidence type="ECO:0000256" key="3">
    <source>
        <dbReference type="ARBA" id="ARBA00023172"/>
    </source>
</evidence>
<sequence length="147" mass="16964">MKMRHPHVVPLGTQAIEIMKEVREITRAKSVDDYLFPNVRDSSRPMAATTINAVLIRAGFNHERLFRAHGARGTFSTWAYEQGFTPLAVERQLAHVEKNRVSRAYNKAEFLPERQRMMQDWGDYLQILASLDVPRDSLTPLLEFPLN</sequence>
<evidence type="ECO:0000313" key="5">
    <source>
        <dbReference type="EMBL" id="MBB5398133.1"/>
    </source>
</evidence>
<accession>A0A7W8L1H8</accession>
<dbReference type="CDD" id="cd00801">
    <property type="entry name" value="INT_P4_C"/>
    <property type="match status" value="1"/>
</dbReference>
<feature type="domain" description="Tyr recombinase" evidence="4">
    <location>
        <begin position="1"/>
        <end position="120"/>
    </location>
</feature>
<dbReference type="Gene3D" id="1.10.443.10">
    <property type="entry name" value="Intergrase catalytic core"/>
    <property type="match status" value="1"/>
</dbReference>
<keyword evidence="3" id="KW-0233">DNA recombination</keyword>
<comment type="similarity">
    <text evidence="1">Belongs to the 'phage' integrase family.</text>
</comment>
<dbReference type="InterPro" id="IPR013762">
    <property type="entry name" value="Integrase-like_cat_sf"/>
</dbReference>
<dbReference type="InterPro" id="IPR002104">
    <property type="entry name" value="Integrase_catalytic"/>
</dbReference>
<dbReference type="Pfam" id="PF00589">
    <property type="entry name" value="Phage_integrase"/>
    <property type="match status" value="1"/>
</dbReference>
<dbReference type="EMBL" id="JACHDE010000001">
    <property type="protein sequence ID" value="MBB5398133.1"/>
    <property type="molecule type" value="Genomic_DNA"/>
</dbReference>
<proteinExistence type="inferred from homology"/>
<organism evidence="5 6">
    <name type="scientific">Paraburkholderia youngii</name>
    <dbReference type="NCBI Taxonomy" id="2782701"/>
    <lineage>
        <taxon>Bacteria</taxon>
        <taxon>Pseudomonadati</taxon>
        <taxon>Pseudomonadota</taxon>
        <taxon>Betaproteobacteria</taxon>
        <taxon>Burkholderiales</taxon>
        <taxon>Burkholderiaceae</taxon>
        <taxon>Paraburkholderia</taxon>
    </lineage>
</organism>
<protein>
    <submittedName>
        <fullName evidence="5">Integrase</fullName>
    </submittedName>
</protein>
<dbReference type="PANTHER" id="PTHR30629">
    <property type="entry name" value="PROPHAGE INTEGRASE"/>
    <property type="match status" value="1"/>
</dbReference>
<dbReference type="SUPFAM" id="SSF56349">
    <property type="entry name" value="DNA breaking-rejoining enzymes"/>
    <property type="match status" value="1"/>
</dbReference>
<gene>
    <name evidence="5" type="ORF">HDG41_000169</name>
</gene>
<evidence type="ECO:0000313" key="6">
    <source>
        <dbReference type="Proteomes" id="UP000592820"/>
    </source>
</evidence>
<dbReference type="InterPro" id="IPR011010">
    <property type="entry name" value="DNA_brk_join_enz"/>
</dbReference>
<dbReference type="AlphaFoldDB" id="A0A7W8L1H8"/>
<dbReference type="PANTHER" id="PTHR30629:SF2">
    <property type="entry name" value="PROPHAGE INTEGRASE INTS-RELATED"/>
    <property type="match status" value="1"/>
</dbReference>
<dbReference type="GO" id="GO:0003677">
    <property type="term" value="F:DNA binding"/>
    <property type="evidence" value="ECO:0007669"/>
    <property type="project" value="InterPro"/>
</dbReference>
<name>A0A7W8L1H8_9BURK</name>
<evidence type="ECO:0000256" key="1">
    <source>
        <dbReference type="ARBA" id="ARBA00008857"/>
    </source>
</evidence>
<dbReference type="GO" id="GO:0006310">
    <property type="term" value="P:DNA recombination"/>
    <property type="evidence" value="ECO:0007669"/>
    <property type="project" value="UniProtKB-KW"/>
</dbReference>
<comment type="caution">
    <text evidence="5">The sequence shown here is derived from an EMBL/GenBank/DDBJ whole genome shotgun (WGS) entry which is preliminary data.</text>
</comment>